<reference evidence="8" key="2">
    <citation type="submission" date="2023-06" db="EMBL/GenBank/DDBJ databases">
        <authorList>
            <consortium name="Lawrence Berkeley National Laboratory"/>
            <person name="Haridas S."/>
            <person name="Hensen N."/>
            <person name="Bonometti L."/>
            <person name="Westerberg I."/>
            <person name="Brannstrom I.O."/>
            <person name="Guillou S."/>
            <person name="Cros-Aarteil S."/>
            <person name="Calhoun S."/>
            <person name="Kuo A."/>
            <person name="Mondo S."/>
            <person name="Pangilinan J."/>
            <person name="Riley R."/>
            <person name="Labutti K."/>
            <person name="Andreopoulos B."/>
            <person name="Lipzen A."/>
            <person name="Chen C."/>
            <person name="Yanf M."/>
            <person name="Daum C."/>
            <person name="Ng V."/>
            <person name="Clum A."/>
            <person name="Steindorff A."/>
            <person name="Ohm R."/>
            <person name="Martin F."/>
            <person name="Silar P."/>
            <person name="Natvig D."/>
            <person name="Lalanne C."/>
            <person name="Gautier V."/>
            <person name="Ament-Velasquez S.L."/>
            <person name="Kruys A."/>
            <person name="Hutchinson M.I."/>
            <person name="Powell A.J."/>
            <person name="Barry K."/>
            <person name="Miller A.N."/>
            <person name="Grigoriev I.V."/>
            <person name="Debuchy R."/>
            <person name="Gladieux P."/>
            <person name="Thoren M.H."/>
            <person name="Johannesson H."/>
        </authorList>
    </citation>
    <scope>NUCLEOTIDE SEQUENCE</scope>
    <source>
        <strain evidence="8">CBS 955.72</strain>
    </source>
</reference>
<dbReference type="PANTHER" id="PTHR24305">
    <property type="entry name" value="CYTOCHROME P450"/>
    <property type="match status" value="1"/>
</dbReference>
<evidence type="ECO:0000256" key="6">
    <source>
        <dbReference type="ARBA" id="ARBA00023004"/>
    </source>
</evidence>
<organism evidence="8 9">
    <name type="scientific">Lasiosphaeria hispida</name>
    <dbReference type="NCBI Taxonomy" id="260671"/>
    <lineage>
        <taxon>Eukaryota</taxon>
        <taxon>Fungi</taxon>
        <taxon>Dikarya</taxon>
        <taxon>Ascomycota</taxon>
        <taxon>Pezizomycotina</taxon>
        <taxon>Sordariomycetes</taxon>
        <taxon>Sordariomycetidae</taxon>
        <taxon>Sordariales</taxon>
        <taxon>Lasiosphaeriaceae</taxon>
        <taxon>Lasiosphaeria</taxon>
    </lineage>
</organism>
<keyword evidence="7" id="KW-0503">Monooxygenase</keyword>
<dbReference type="InterPro" id="IPR050121">
    <property type="entry name" value="Cytochrome_P450_monoxygenase"/>
</dbReference>
<evidence type="ECO:0000256" key="1">
    <source>
        <dbReference type="ARBA" id="ARBA00001971"/>
    </source>
</evidence>
<evidence type="ECO:0000313" key="9">
    <source>
        <dbReference type="Proteomes" id="UP001275084"/>
    </source>
</evidence>
<sequence length="131" mass="14570">MFITSPSMHTRLRTEIDNAIRAGRVSSPITNAEALRLPYLQAVILEGLRIRSPFAGFPFKLVPPEGDTLDGKFVPGGTRVAPGFPAFARSREVFGEDADEFRPERFLEAGEERAGEMRRVVELVFGYGQWG</sequence>
<evidence type="ECO:0000256" key="3">
    <source>
        <dbReference type="ARBA" id="ARBA00022617"/>
    </source>
</evidence>
<evidence type="ECO:0000256" key="2">
    <source>
        <dbReference type="ARBA" id="ARBA00010617"/>
    </source>
</evidence>
<reference evidence="8" key="1">
    <citation type="journal article" date="2023" name="Mol. Phylogenet. Evol.">
        <title>Genome-scale phylogeny and comparative genomics of the fungal order Sordariales.</title>
        <authorList>
            <person name="Hensen N."/>
            <person name="Bonometti L."/>
            <person name="Westerberg I."/>
            <person name="Brannstrom I.O."/>
            <person name="Guillou S."/>
            <person name="Cros-Aarteil S."/>
            <person name="Calhoun S."/>
            <person name="Haridas S."/>
            <person name="Kuo A."/>
            <person name="Mondo S."/>
            <person name="Pangilinan J."/>
            <person name="Riley R."/>
            <person name="LaButti K."/>
            <person name="Andreopoulos B."/>
            <person name="Lipzen A."/>
            <person name="Chen C."/>
            <person name="Yan M."/>
            <person name="Daum C."/>
            <person name="Ng V."/>
            <person name="Clum A."/>
            <person name="Steindorff A."/>
            <person name="Ohm R.A."/>
            <person name="Martin F."/>
            <person name="Silar P."/>
            <person name="Natvig D.O."/>
            <person name="Lalanne C."/>
            <person name="Gautier V."/>
            <person name="Ament-Velasquez S.L."/>
            <person name="Kruys A."/>
            <person name="Hutchinson M.I."/>
            <person name="Powell A.J."/>
            <person name="Barry K."/>
            <person name="Miller A.N."/>
            <person name="Grigoriev I.V."/>
            <person name="Debuchy R."/>
            <person name="Gladieux P."/>
            <person name="Hiltunen Thoren M."/>
            <person name="Johannesson H."/>
        </authorList>
    </citation>
    <scope>NUCLEOTIDE SEQUENCE</scope>
    <source>
        <strain evidence="8">CBS 955.72</strain>
    </source>
</reference>
<keyword evidence="6" id="KW-0408">Iron</keyword>
<comment type="cofactor">
    <cofactor evidence="1">
        <name>heme</name>
        <dbReference type="ChEBI" id="CHEBI:30413"/>
    </cofactor>
</comment>
<name>A0AAJ0HXQ0_9PEZI</name>
<dbReference type="EMBL" id="JAUIQD010000001">
    <property type="protein sequence ID" value="KAK3364617.1"/>
    <property type="molecule type" value="Genomic_DNA"/>
</dbReference>
<dbReference type="GO" id="GO:0004497">
    <property type="term" value="F:monooxygenase activity"/>
    <property type="evidence" value="ECO:0007669"/>
    <property type="project" value="UniProtKB-KW"/>
</dbReference>
<evidence type="ECO:0000256" key="4">
    <source>
        <dbReference type="ARBA" id="ARBA00022723"/>
    </source>
</evidence>
<comment type="caution">
    <text evidence="8">The sequence shown here is derived from an EMBL/GenBank/DDBJ whole genome shotgun (WGS) entry which is preliminary data.</text>
</comment>
<dbReference type="InterPro" id="IPR036396">
    <property type="entry name" value="Cyt_P450_sf"/>
</dbReference>
<evidence type="ECO:0000256" key="5">
    <source>
        <dbReference type="ARBA" id="ARBA00023002"/>
    </source>
</evidence>
<keyword evidence="5" id="KW-0560">Oxidoreductase</keyword>
<proteinExistence type="inferred from homology"/>
<dbReference type="SUPFAM" id="SSF48264">
    <property type="entry name" value="Cytochrome P450"/>
    <property type="match status" value="1"/>
</dbReference>
<comment type="similarity">
    <text evidence="2">Belongs to the cytochrome P450 family.</text>
</comment>
<keyword evidence="4" id="KW-0479">Metal-binding</keyword>
<dbReference type="GO" id="GO:0016705">
    <property type="term" value="F:oxidoreductase activity, acting on paired donors, with incorporation or reduction of molecular oxygen"/>
    <property type="evidence" value="ECO:0007669"/>
    <property type="project" value="InterPro"/>
</dbReference>
<dbReference type="GO" id="GO:0005506">
    <property type="term" value="F:iron ion binding"/>
    <property type="evidence" value="ECO:0007669"/>
    <property type="project" value="InterPro"/>
</dbReference>
<evidence type="ECO:0000256" key="7">
    <source>
        <dbReference type="ARBA" id="ARBA00023033"/>
    </source>
</evidence>
<dbReference type="AlphaFoldDB" id="A0AAJ0HXQ0"/>
<evidence type="ECO:0000313" key="8">
    <source>
        <dbReference type="EMBL" id="KAK3364617.1"/>
    </source>
</evidence>
<dbReference type="PANTHER" id="PTHR24305:SF77">
    <property type="entry name" value="CYTOCHROME P450 MONOOXYGENASE"/>
    <property type="match status" value="1"/>
</dbReference>
<keyword evidence="9" id="KW-1185">Reference proteome</keyword>
<keyword evidence="3" id="KW-0349">Heme</keyword>
<dbReference type="GO" id="GO:0020037">
    <property type="term" value="F:heme binding"/>
    <property type="evidence" value="ECO:0007669"/>
    <property type="project" value="InterPro"/>
</dbReference>
<dbReference type="Pfam" id="PF00067">
    <property type="entry name" value="p450"/>
    <property type="match status" value="1"/>
</dbReference>
<dbReference type="Gene3D" id="1.10.630.10">
    <property type="entry name" value="Cytochrome P450"/>
    <property type="match status" value="1"/>
</dbReference>
<dbReference type="Proteomes" id="UP001275084">
    <property type="component" value="Unassembled WGS sequence"/>
</dbReference>
<accession>A0AAJ0HXQ0</accession>
<protein>
    <submittedName>
        <fullName evidence="8">Cytochrome P450</fullName>
    </submittedName>
</protein>
<gene>
    <name evidence="8" type="ORF">B0T25DRAFT_69814</name>
</gene>
<dbReference type="InterPro" id="IPR001128">
    <property type="entry name" value="Cyt_P450"/>
</dbReference>